<protein>
    <submittedName>
        <fullName evidence="2">Uncharacterized protein</fullName>
    </submittedName>
</protein>
<gene>
    <name evidence="2" type="ORF">R1flu_024222</name>
</gene>
<dbReference type="EMBL" id="JBHFFA010000007">
    <property type="protein sequence ID" value="KAL2612530.1"/>
    <property type="molecule type" value="Genomic_DNA"/>
</dbReference>
<keyword evidence="3" id="KW-1185">Reference proteome</keyword>
<comment type="caution">
    <text evidence="2">The sequence shown here is derived from an EMBL/GenBank/DDBJ whole genome shotgun (WGS) entry which is preliminary data.</text>
</comment>
<dbReference type="Proteomes" id="UP001605036">
    <property type="component" value="Unassembled WGS sequence"/>
</dbReference>
<sequence>MKRDLTIGRAPAELPSTNVPSEGIPTQIAQNLGDHSQGMHSLLVSFSFLTEELHHFQDGHIQEQQTAALLMRQRRKQKQKFRFVLAKQPVSCTAVNCPKDDIVTPQDNAGETQPQVPKEHNAPQSGSLLKKFLQAYGCGIGRPLGWWSSLLEARLGGHPFLDRRSMFPAI</sequence>
<name>A0ABD1XU99_9MARC</name>
<evidence type="ECO:0000313" key="3">
    <source>
        <dbReference type="Proteomes" id="UP001605036"/>
    </source>
</evidence>
<evidence type="ECO:0000313" key="2">
    <source>
        <dbReference type="EMBL" id="KAL2612530.1"/>
    </source>
</evidence>
<organism evidence="2 3">
    <name type="scientific">Riccia fluitans</name>
    <dbReference type="NCBI Taxonomy" id="41844"/>
    <lineage>
        <taxon>Eukaryota</taxon>
        <taxon>Viridiplantae</taxon>
        <taxon>Streptophyta</taxon>
        <taxon>Embryophyta</taxon>
        <taxon>Marchantiophyta</taxon>
        <taxon>Marchantiopsida</taxon>
        <taxon>Marchantiidae</taxon>
        <taxon>Marchantiales</taxon>
        <taxon>Ricciaceae</taxon>
        <taxon>Riccia</taxon>
    </lineage>
</organism>
<evidence type="ECO:0000256" key="1">
    <source>
        <dbReference type="SAM" id="MobiDB-lite"/>
    </source>
</evidence>
<dbReference type="AlphaFoldDB" id="A0ABD1XU99"/>
<proteinExistence type="predicted"/>
<accession>A0ABD1XU99</accession>
<feature type="region of interest" description="Disordered" evidence="1">
    <location>
        <begin position="103"/>
        <end position="124"/>
    </location>
</feature>
<feature type="compositionally biased region" description="Polar residues" evidence="1">
    <location>
        <begin position="105"/>
        <end position="115"/>
    </location>
</feature>
<feature type="region of interest" description="Disordered" evidence="1">
    <location>
        <begin position="1"/>
        <end position="23"/>
    </location>
</feature>
<reference evidence="2 3" key="1">
    <citation type="submission" date="2024-09" db="EMBL/GenBank/DDBJ databases">
        <title>Chromosome-scale assembly of Riccia fluitans.</title>
        <authorList>
            <person name="Paukszto L."/>
            <person name="Sawicki J."/>
            <person name="Karawczyk K."/>
            <person name="Piernik-Szablinska J."/>
            <person name="Szczecinska M."/>
            <person name="Mazdziarz M."/>
        </authorList>
    </citation>
    <scope>NUCLEOTIDE SEQUENCE [LARGE SCALE GENOMIC DNA]</scope>
    <source>
        <strain evidence="2">Rf_01</strain>
        <tissue evidence="2">Aerial parts of the thallus</tissue>
    </source>
</reference>